<evidence type="ECO:0000313" key="5">
    <source>
        <dbReference type="EMBL" id="SDN25918.1"/>
    </source>
</evidence>
<feature type="domain" description="AAA" evidence="4">
    <location>
        <begin position="56"/>
        <end position="234"/>
    </location>
</feature>
<dbReference type="CDD" id="cd02042">
    <property type="entry name" value="ParAB_family"/>
    <property type="match status" value="1"/>
</dbReference>
<evidence type="ECO:0000256" key="1">
    <source>
        <dbReference type="ARBA" id="ARBA00006976"/>
    </source>
</evidence>
<protein>
    <submittedName>
        <fullName evidence="5">Chromosome partitioning protein</fullName>
    </submittedName>
</protein>
<dbReference type="InterPro" id="IPR050678">
    <property type="entry name" value="DNA_Partitioning_ATPase"/>
</dbReference>
<dbReference type="Proteomes" id="UP000183376">
    <property type="component" value="Chromosome I"/>
</dbReference>
<feature type="region of interest" description="Disordered" evidence="3">
    <location>
        <begin position="1"/>
        <end position="22"/>
    </location>
</feature>
<organism evidence="5 6">
    <name type="scientific">Allokutzneria albata</name>
    <name type="common">Kibdelosporangium albatum</name>
    <dbReference type="NCBI Taxonomy" id="211114"/>
    <lineage>
        <taxon>Bacteria</taxon>
        <taxon>Bacillati</taxon>
        <taxon>Actinomycetota</taxon>
        <taxon>Actinomycetes</taxon>
        <taxon>Pseudonocardiales</taxon>
        <taxon>Pseudonocardiaceae</taxon>
        <taxon>Allokutzneria</taxon>
    </lineage>
</organism>
<reference evidence="5 6" key="1">
    <citation type="submission" date="2016-10" db="EMBL/GenBank/DDBJ databases">
        <authorList>
            <person name="de Groot N.N."/>
        </authorList>
    </citation>
    <scope>NUCLEOTIDE SEQUENCE [LARGE SCALE GENOMIC DNA]</scope>
    <source>
        <strain evidence="5 6">DSM 44149</strain>
    </source>
</reference>
<evidence type="ECO:0000259" key="4">
    <source>
        <dbReference type="Pfam" id="PF13614"/>
    </source>
</evidence>
<dbReference type="eggNOG" id="COG1192">
    <property type="taxonomic scope" value="Bacteria"/>
</dbReference>
<dbReference type="FunFam" id="3.40.50.300:FF:000285">
    <property type="entry name" value="Sporulation initiation inhibitor Soj"/>
    <property type="match status" value="1"/>
</dbReference>
<evidence type="ECO:0000256" key="2">
    <source>
        <dbReference type="ARBA" id="ARBA00059092"/>
    </source>
</evidence>
<dbReference type="PANTHER" id="PTHR13696">
    <property type="entry name" value="P-LOOP CONTAINING NUCLEOSIDE TRIPHOSPHATE HYDROLASE"/>
    <property type="match status" value="1"/>
</dbReference>
<dbReference type="EMBL" id="LT629701">
    <property type="protein sequence ID" value="SDN25918.1"/>
    <property type="molecule type" value="Genomic_DNA"/>
</dbReference>
<sequence length="316" mass="33664">MGSYGVHSAPNAGEGQHAVTTSDQFSGWTPIAEEAARATKVLHPDAHQLPRPAQRRILTVANQKGGVGKTTSTVNLAAALAIHGLKVLVIDLDPQGNASTALGVEHRSGTPSIYEVLIGEISVSDAAAVSSQSDNLYCVPATIDLAGAEIELVAMPNREGRLKEALSPESLDELRPDYVFIDCPPSLGLLTVNALVAAREVLIPIQCEYYALEGLGQLLRNIELVQAHLNPTLDVSTILLTMYDGRTKLADQVTSEVRSHFGDHVLKTVIPRSVKVSEAPGFGQTVLAYDPGSRGAMSYLDAGRELAIRGTQMERT</sequence>
<dbReference type="InterPro" id="IPR025669">
    <property type="entry name" value="AAA_dom"/>
</dbReference>
<evidence type="ECO:0000313" key="6">
    <source>
        <dbReference type="Proteomes" id="UP000183376"/>
    </source>
</evidence>
<keyword evidence="6" id="KW-1185">Reference proteome</keyword>
<comment type="function">
    <text evidence="2">May play a role in septum formation.</text>
</comment>
<dbReference type="InterPro" id="IPR027417">
    <property type="entry name" value="P-loop_NTPase"/>
</dbReference>
<dbReference type="PANTHER" id="PTHR13696:SF52">
    <property type="entry name" value="PARA FAMILY PROTEIN CT_582"/>
    <property type="match status" value="1"/>
</dbReference>
<proteinExistence type="inferred from homology"/>
<dbReference type="SUPFAM" id="SSF52540">
    <property type="entry name" value="P-loop containing nucleoside triphosphate hydrolases"/>
    <property type="match status" value="1"/>
</dbReference>
<gene>
    <name evidence="5" type="ORF">SAMN04489726_5760</name>
</gene>
<dbReference type="Gene3D" id="3.40.50.300">
    <property type="entry name" value="P-loop containing nucleotide triphosphate hydrolases"/>
    <property type="match status" value="1"/>
</dbReference>
<dbReference type="STRING" id="211114.SAMN04489726_5760"/>
<name>A0A1G9ZXD4_ALLAB</name>
<accession>A0A1G9ZXD4</accession>
<dbReference type="AlphaFoldDB" id="A0A1G9ZXD4"/>
<dbReference type="Pfam" id="PF13614">
    <property type="entry name" value="AAA_31"/>
    <property type="match status" value="1"/>
</dbReference>
<comment type="similarity">
    <text evidence="1">Belongs to the ParA family.</text>
</comment>
<evidence type="ECO:0000256" key="3">
    <source>
        <dbReference type="SAM" id="MobiDB-lite"/>
    </source>
</evidence>